<dbReference type="InterPro" id="IPR035472">
    <property type="entry name" value="RpiR-like_SIS"/>
</dbReference>
<keyword evidence="3" id="KW-0804">Transcription</keyword>
<dbReference type="SUPFAM" id="SSF53697">
    <property type="entry name" value="SIS domain"/>
    <property type="match status" value="1"/>
</dbReference>
<dbReference type="SUPFAM" id="SSF46689">
    <property type="entry name" value="Homeodomain-like"/>
    <property type="match status" value="1"/>
</dbReference>
<dbReference type="HOGENOM" id="CLU_055769_0_0_6"/>
<evidence type="ECO:0000256" key="2">
    <source>
        <dbReference type="ARBA" id="ARBA00023125"/>
    </source>
</evidence>
<protein>
    <submittedName>
        <fullName evidence="6">Transcriptional regulator, RpiR family</fullName>
    </submittedName>
</protein>
<organism evidence="6 7">
    <name type="scientific">Cellvibrio japonicus (strain Ueda107)</name>
    <name type="common">Pseudomonas fluorescens subsp. cellulosa</name>
    <dbReference type="NCBI Taxonomy" id="498211"/>
    <lineage>
        <taxon>Bacteria</taxon>
        <taxon>Pseudomonadati</taxon>
        <taxon>Pseudomonadota</taxon>
        <taxon>Gammaproteobacteria</taxon>
        <taxon>Cellvibrionales</taxon>
        <taxon>Cellvibrionaceae</taxon>
        <taxon>Cellvibrio</taxon>
    </lineage>
</organism>
<dbReference type="PROSITE" id="PS51464">
    <property type="entry name" value="SIS"/>
    <property type="match status" value="1"/>
</dbReference>
<dbReference type="PANTHER" id="PTHR30514">
    <property type="entry name" value="GLUCOKINASE"/>
    <property type="match status" value="1"/>
</dbReference>
<proteinExistence type="predicted"/>
<dbReference type="InterPro" id="IPR047640">
    <property type="entry name" value="RpiR-like"/>
</dbReference>
<evidence type="ECO:0000313" key="7">
    <source>
        <dbReference type="Proteomes" id="UP000001036"/>
    </source>
</evidence>
<dbReference type="GO" id="GO:1901135">
    <property type="term" value="P:carbohydrate derivative metabolic process"/>
    <property type="evidence" value="ECO:0007669"/>
    <property type="project" value="InterPro"/>
</dbReference>
<reference evidence="6 7" key="1">
    <citation type="journal article" date="2008" name="J. Bacteriol.">
        <title>Insights into plant cell wall degradation from the genome sequence of the soil bacterium Cellvibrio japonicus.</title>
        <authorList>
            <person name="Deboy R.T."/>
            <person name="Mongodin E.F."/>
            <person name="Fouts D.E."/>
            <person name="Tailford L.E."/>
            <person name="Khouri H."/>
            <person name="Emerson J.B."/>
            <person name="Mohamoud Y."/>
            <person name="Watkins K."/>
            <person name="Henrissat B."/>
            <person name="Gilbert H.J."/>
            <person name="Nelson K.E."/>
        </authorList>
    </citation>
    <scope>NUCLEOTIDE SEQUENCE [LARGE SCALE GENOMIC DNA]</scope>
    <source>
        <strain evidence="6 7">Ueda107</strain>
    </source>
</reference>
<dbReference type="Gene3D" id="1.10.10.10">
    <property type="entry name" value="Winged helix-like DNA-binding domain superfamily/Winged helix DNA-binding domain"/>
    <property type="match status" value="1"/>
</dbReference>
<evidence type="ECO:0000259" key="5">
    <source>
        <dbReference type="PROSITE" id="PS51464"/>
    </source>
</evidence>
<dbReference type="InterPro" id="IPR000281">
    <property type="entry name" value="HTH_RpiR"/>
</dbReference>
<dbReference type="Proteomes" id="UP000001036">
    <property type="component" value="Chromosome"/>
</dbReference>
<dbReference type="eggNOG" id="COG1737">
    <property type="taxonomic scope" value="Bacteria"/>
</dbReference>
<keyword evidence="1" id="KW-0805">Transcription regulation</keyword>
<dbReference type="InterPro" id="IPR001347">
    <property type="entry name" value="SIS_dom"/>
</dbReference>
<dbReference type="Pfam" id="PF01418">
    <property type="entry name" value="HTH_6"/>
    <property type="match status" value="1"/>
</dbReference>
<dbReference type="STRING" id="498211.CJA_0347"/>
<dbReference type="PROSITE" id="PS51071">
    <property type="entry name" value="HTH_RPIR"/>
    <property type="match status" value="1"/>
</dbReference>
<keyword evidence="7" id="KW-1185">Reference proteome</keyword>
<gene>
    <name evidence="6" type="ordered locus">CJA_0347</name>
</gene>
<dbReference type="InterPro" id="IPR009057">
    <property type="entry name" value="Homeodomain-like_sf"/>
</dbReference>
<evidence type="ECO:0000259" key="4">
    <source>
        <dbReference type="PROSITE" id="PS51071"/>
    </source>
</evidence>
<dbReference type="GO" id="GO:0003677">
    <property type="term" value="F:DNA binding"/>
    <property type="evidence" value="ECO:0007669"/>
    <property type="project" value="UniProtKB-KW"/>
</dbReference>
<dbReference type="EMBL" id="CP000934">
    <property type="protein sequence ID" value="ACE86239.1"/>
    <property type="molecule type" value="Genomic_DNA"/>
</dbReference>
<dbReference type="GO" id="GO:0097367">
    <property type="term" value="F:carbohydrate derivative binding"/>
    <property type="evidence" value="ECO:0007669"/>
    <property type="project" value="InterPro"/>
</dbReference>
<name>B3PHF0_CELJU</name>
<dbReference type="KEGG" id="cja:CJA_0347"/>
<sequence>MRKNMTALFDIVYHIRSNRDRLSATEQKIADIILDDIAFAAAASIDQLATKASVSIATISRFAKAVGCEDIRDLKLKLAQASAVGTRFLADVPVVEESAFYARICSEVESTLRANLARFVEADFRAGANALNSARLIYVGGMGGGSTMLADEVQYRIARLGLPVTAYHDPVLLRMLAATLTEKDVLVLLSVTGVTPELLEVADIAREYGAQIIAMTAPQSPLAEKANVLLPVMTEETDFIFKPSASRYGVLLAVDILATELALLRKQESKELLRRVKFALDEYRGGDNRLPLGD</sequence>
<dbReference type="AlphaFoldDB" id="B3PHF0"/>
<dbReference type="InterPro" id="IPR046348">
    <property type="entry name" value="SIS_dom_sf"/>
</dbReference>
<feature type="domain" description="HTH rpiR-type" evidence="4">
    <location>
        <begin position="9"/>
        <end position="85"/>
    </location>
</feature>
<keyword evidence="2" id="KW-0238">DNA-binding</keyword>
<dbReference type="GO" id="GO:0003700">
    <property type="term" value="F:DNA-binding transcription factor activity"/>
    <property type="evidence" value="ECO:0007669"/>
    <property type="project" value="InterPro"/>
</dbReference>
<dbReference type="Pfam" id="PF01380">
    <property type="entry name" value="SIS"/>
    <property type="match status" value="1"/>
</dbReference>
<accession>B3PHF0</accession>
<dbReference type="PANTHER" id="PTHR30514:SF1">
    <property type="entry name" value="HTH-TYPE TRANSCRIPTIONAL REGULATOR HEXR-RELATED"/>
    <property type="match status" value="1"/>
</dbReference>
<dbReference type="InterPro" id="IPR036388">
    <property type="entry name" value="WH-like_DNA-bd_sf"/>
</dbReference>
<dbReference type="Gene3D" id="3.40.50.10490">
    <property type="entry name" value="Glucose-6-phosphate isomerase like protein, domain 1"/>
    <property type="match status" value="1"/>
</dbReference>
<evidence type="ECO:0000256" key="1">
    <source>
        <dbReference type="ARBA" id="ARBA00023015"/>
    </source>
</evidence>
<evidence type="ECO:0000256" key="3">
    <source>
        <dbReference type="ARBA" id="ARBA00023163"/>
    </source>
</evidence>
<feature type="domain" description="SIS" evidence="5">
    <location>
        <begin position="127"/>
        <end position="267"/>
    </location>
</feature>
<evidence type="ECO:0000313" key="6">
    <source>
        <dbReference type="EMBL" id="ACE86239.1"/>
    </source>
</evidence>
<dbReference type="CDD" id="cd05013">
    <property type="entry name" value="SIS_RpiR"/>
    <property type="match status" value="1"/>
</dbReference>